<keyword evidence="3" id="KW-1185">Reference proteome</keyword>
<feature type="region of interest" description="Disordered" evidence="1">
    <location>
        <begin position="254"/>
        <end position="285"/>
    </location>
</feature>
<name>A0A6B0T0A9_9EURY</name>
<comment type="caution">
    <text evidence="2">The sequence shown here is derived from an EMBL/GenBank/DDBJ whole genome shotgun (WGS) entry which is preliminary data.</text>
</comment>
<dbReference type="AlphaFoldDB" id="A0A6B0T0A9"/>
<evidence type="ECO:0000313" key="2">
    <source>
        <dbReference type="EMBL" id="MXR51255.1"/>
    </source>
</evidence>
<dbReference type="RefSeq" id="WP_159763398.1">
    <property type="nucleotide sequence ID" value="NZ_WUUT01000002.1"/>
</dbReference>
<dbReference type="EMBL" id="WUUT01000002">
    <property type="protein sequence ID" value="MXR51255.1"/>
    <property type="molecule type" value="Genomic_DNA"/>
</dbReference>
<organism evidence="2 3">
    <name type="scientific">Halovenus carboxidivorans</name>
    <dbReference type="NCBI Taxonomy" id="2692199"/>
    <lineage>
        <taxon>Archaea</taxon>
        <taxon>Methanobacteriati</taxon>
        <taxon>Methanobacteriota</taxon>
        <taxon>Stenosarchaea group</taxon>
        <taxon>Halobacteria</taxon>
        <taxon>Halobacteriales</taxon>
        <taxon>Haloarculaceae</taxon>
        <taxon>Halovenus</taxon>
    </lineage>
</organism>
<feature type="region of interest" description="Disordered" evidence="1">
    <location>
        <begin position="26"/>
        <end position="52"/>
    </location>
</feature>
<reference evidence="2 3" key="1">
    <citation type="submission" date="2019-12" db="EMBL/GenBank/DDBJ databases">
        <title>Isolation and characterization of three novel carbon monoxide-oxidizing members of Halobacteria from salione crusts and soils.</title>
        <authorList>
            <person name="Myers M.R."/>
            <person name="King G.M."/>
        </authorList>
    </citation>
    <scope>NUCLEOTIDE SEQUENCE [LARGE SCALE GENOMIC DNA]</scope>
    <source>
        <strain evidence="2 3">WSH3</strain>
    </source>
</reference>
<proteinExistence type="predicted"/>
<sequence>MSTRRVLAVLVVAVALVLGGCQAPGVTQTPSASEPAPGGADNGTGDPFPITDPANITVEGAHLRTDPGLVYERLEVLLGTDQPSPERIRAFNSSDEFADSAPGSGLGAGQPRFFDVIGFETGSVSGKRFIERVGNGYTLSAGSVVVYAQPNATRDEEEMLLAHELTHYIQFQNSRRAQLAEAVGSQTVDGRYVVRSLIEGAAVYTTDEYLRQFGENGTLNSPYYDEEQRLYPPGHIGRWANSRYQIGSQYVTQRLDDPSETPEIYSDPPTTSRRLFDPDAPPRPSLSVTNTLDRDVISTNRLGMAFVRYGLESHVDPDRARSVADGFGTDALRQFRSDRDTYANYAWVTRWESEAAADEFASAVGAYFDARGNRTADGWSLTDPDLTVQRRRATADTVVLLFGSASFVSGVDASGSGGEVTLTPTGG</sequence>
<evidence type="ECO:0000256" key="1">
    <source>
        <dbReference type="SAM" id="MobiDB-lite"/>
    </source>
</evidence>
<evidence type="ECO:0008006" key="4">
    <source>
        <dbReference type="Google" id="ProtNLM"/>
    </source>
</evidence>
<dbReference type="OrthoDB" id="312460at2157"/>
<gene>
    <name evidence="2" type="ORF">GRX03_06510</name>
</gene>
<evidence type="ECO:0000313" key="3">
    <source>
        <dbReference type="Proteomes" id="UP000466535"/>
    </source>
</evidence>
<dbReference type="Proteomes" id="UP000466535">
    <property type="component" value="Unassembled WGS sequence"/>
</dbReference>
<dbReference type="PROSITE" id="PS51257">
    <property type="entry name" value="PROKAR_LIPOPROTEIN"/>
    <property type="match status" value="1"/>
</dbReference>
<accession>A0A6B0T0A9</accession>
<protein>
    <recommendedName>
        <fullName evidence="4">DUF4157 domain-containing protein</fullName>
    </recommendedName>
</protein>